<dbReference type="PANTHER" id="PTHR12558:SF13">
    <property type="entry name" value="CELL DIVISION CYCLE PROTEIN 27 HOMOLOG"/>
    <property type="match status" value="1"/>
</dbReference>
<dbReference type="RefSeq" id="WP_099594506.1">
    <property type="nucleotide sequence ID" value="NZ_MDGM01000014.1"/>
</dbReference>
<dbReference type="PROSITE" id="PS50005">
    <property type="entry name" value="TPR"/>
    <property type="match status" value="3"/>
</dbReference>
<dbReference type="OrthoDB" id="9766710at2"/>
<gene>
    <name evidence="3" type="ORF">BFP76_09415</name>
</gene>
<feature type="repeat" description="TPR" evidence="1">
    <location>
        <begin position="467"/>
        <end position="500"/>
    </location>
</feature>
<dbReference type="InterPro" id="IPR011990">
    <property type="entry name" value="TPR-like_helical_dom_sf"/>
</dbReference>
<feature type="repeat" description="TPR" evidence="1">
    <location>
        <begin position="398"/>
        <end position="431"/>
    </location>
</feature>
<dbReference type="EMBL" id="MDGM01000014">
    <property type="protein sequence ID" value="PIB23223.1"/>
    <property type="molecule type" value="Genomic_DNA"/>
</dbReference>
<evidence type="ECO:0000313" key="3">
    <source>
        <dbReference type="EMBL" id="PIB23223.1"/>
    </source>
</evidence>
<evidence type="ECO:0000313" key="4">
    <source>
        <dbReference type="Proteomes" id="UP000231516"/>
    </source>
</evidence>
<dbReference type="SMART" id="SM00028">
    <property type="entry name" value="TPR"/>
    <property type="match status" value="7"/>
</dbReference>
<evidence type="ECO:0008006" key="5">
    <source>
        <dbReference type="Google" id="ProtNLM"/>
    </source>
</evidence>
<keyword evidence="2" id="KW-0732">Signal</keyword>
<keyword evidence="1" id="KW-0802">TPR repeat</keyword>
<name>A0A2G5K2H9_9RHOB</name>
<comment type="caution">
    <text evidence="3">The sequence shown here is derived from an EMBL/GenBank/DDBJ whole genome shotgun (WGS) entry which is preliminary data.</text>
</comment>
<proteinExistence type="predicted"/>
<dbReference type="Proteomes" id="UP000231516">
    <property type="component" value="Unassembled WGS sequence"/>
</dbReference>
<keyword evidence="4" id="KW-1185">Reference proteome</keyword>
<dbReference type="AlphaFoldDB" id="A0A2G5K2H9"/>
<evidence type="ECO:0000256" key="1">
    <source>
        <dbReference type="PROSITE-ProRule" id="PRU00339"/>
    </source>
</evidence>
<feature type="signal peptide" evidence="2">
    <location>
        <begin position="1"/>
        <end position="24"/>
    </location>
</feature>
<feature type="chain" id="PRO_5013801326" description="Tetratricopeptide repeat-like domain-containing protein" evidence="2">
    <location>
        <begin position="25"/>
        <end position="566"/>
    </location>
</feature>
<protein>
    <recommendedName>
        <fullName evidence="5">Tetratricopeptide repeat-like domain-containing protein</fullName>
    </recommendedName>
</protein>
<organism evidence="3 4">
    <name type="scientific">Paramylibacter kogurei</name>
    <dbReference type="NCBI Taxonomy" id="1889778"/>
    <lineage>
        <taxon>Bacteria</taxon>
        <taxon>Pseudomonadati</taxon>
        <taxon>Pseudomonadota</taxon>
        <taxon>Alphaproteobacteria</taxon>
        <taxon>Rhodobacterales</taxon>
        <taxon>Paracoccaceae</taxon>
        <taxon>Paramylibacter</taxon>
    </lineage>
</organism>
<sequence length="566" mass="62689">MALKKTIHAGLLGCFLACPTQVFSDGLAGAYLSGNLANAQNDYVAAARYFSQALIDDPDNVYLMQNALLAMVAKGDVGDAAMLAKKIADKGESSHLSDLVLLADAIKRSDFNAAARLLSREDQDFTELLSGLMSGWVELGRGKMASAAEVFDALQEPEVVRLFGQYHKALALAVVGDFGGADKILEGDDRGNLRLNRGSLIAHAQILSQLDRNPEAVKMLNDSLNGTVDLQLTQLRDQLQNNEPVEYNFIASAQEGAAEVFFTLASALNDDDNEYSSLLYTRLAQYLRPQNTGAILLAAEILRDQGQFDLATEIYSEVGADDPLFLDAELGRADTLLDAEKPEAAIEVLRNLSRSHSDVPRVFMSLGDALRSISDFAQSRKAYEKAVDMIPNPQRNHWFLFYAMGICSEQLDDWDRAEVEFRRALELSPGQPLVLNYLGYSLVEQRIKLDEALEMIKDAVAARPDSGFITDSLGWVLYRLEKYEEAVEPMELAIELIPDDPVINDHLGDVYWKVDRKREAEFQWKRALSFDPEPEDAIRIRRKLEVGLDVVLESEDAQKATTGNGN</sequence>
<dbReference type="SUPFAM" id="SSF48452">
    <property type="entry name" value="TPR-like"/>
    <property type="match status" value="2"/>
</dbReference>
<dbReference type="Pfam" id="PF13432">
    <property type="entry name" value="TPR_16"/>
    <property type="match status" value="2"/>
</dbReference>
<reference evidence="3 4" key="1">
    <citation type="submission" date="2016-08" db="EMBL/GenBank/DDBJ databases">
        <title>Draft genome of Amylibacter sp. strain 4G11.</title>
        <authorList>
            <person name="Wong S.-K."/>
            <person name="Hamasaki K."/>
            <person name="Yoshizawa S."/>
        </authorList>
    </citation>
    <scope>NUCLEOTIDE SEQUENCE [LARGE SCALE GENOMIC DNA]</scope>
    <source>
        <strain evidence="3 4">4G11</strain>
    </source>
</reference>
<dbReference type="PANTHER" id="PTHR12558">
    <property type="entry name" value="CELL DIVISION CYCLE 16,23,27"/>
    <property type="match status" value="1"/>
</dbReference>
<feature type="repeat" description="TPR" evidence="1">
    <location>
        <begin position="360"/>
        <end position="393"/>
    </location>
</feature>
<dbReference type="Gene3D" id="1.25.40.10">
    <property type="entry name" value="Tetratricopeptide repeat domain"/>
    <property type="match status" value="3"/>
</dbReference>
<evidence type="ECO:0000256" key="2">
    <source>
        <dbReference type="SAM" id="SignalP"/>
    </source>
</evidence>
<accession>A0A2G5K2H9</accession>
<dbReference type="InterPro" id="IPR019734">
    <property type="entry name" value="TPR_rpt"/>
</dbReference>